<accession>A0A1F7IFN3</accession>
<evidence type="ECO:0000313" key="5">
    <source>
        <dbReference type="EMBL" id="OGK42165.1"/>
    </source>
</evidence>
<dbReference type="InterPro" id="IPR015813">
    <property type="entry name" value="Pyrv/PenolPyrv_kinase-like_dom"/>
</dbReference>
<keyword evidence="3" id="KW-0120">Carbon dioxide fixation</keyword>
<dbReference type="GO" id="GO:0015977">
    <property type="term" value="P:carbon fixation"/>
    <property type="evidence" value="ECO:0007669"/>
    <property type="project" value="UniProtKB-KW"/>
</dbReference>
<gene>
    <name evidence="5" type="ORF">A2954_04080</name>
</gene>
<name>A0A1F7IFN3_9BACT</name>
<dbReference type="SUPFAM" id="SSF51621">
    <property type="entry name" value="Phosphoenolpyruvate/pyruvate domain"/>
    <property type="match status" value="1"/>
</dbReference>
<dbReference type="InterPro" id="IPR007566">
    <property type="entry name" value="PEP_COase_arc-type"/>
</dbReference>
<proteinExistence type="inferred from homology"/>
<evidence type="ECO:0000256" key="4">
    <source>
        <dbReference type="NCBIfam" id="TIGR02751"/>
    </source>
</evidence>
<dbReference type="GO" id="GO:0008964">
    <property type="term" value="F:phosphoenolpyruvate carboxylase activity"/>
    <property type="evidence" value="ECO:0007669"/>
    <property type="project" value="UniProtKB-UniRule"/>
</dbReference>
<keyword evidence="2" id="KW-0456">Lyase</keyword>
<organism evidence="5 6">
    <name type="scientific">Candidatus Roizmanbacteria bacterium RIFCSPLOWO2_01_FULL_37_12</name>
    <dbReference type="NCBI Taxonomy" id="1802056"/>
    <lineage>
        <taxon>Bacteria</taxon>
        <taxon>Candidatus Roizmaniibacteriota</taxon>
    </lineage>
</organism>
<dbReference type="PIRSF" id="PIRSF006677">
    <property type="entry name" value="UCP006677"/>
    <property type="match status" value="1"/>
</dbReference>
<comment type="caution">
    <text evidence="5">The sequence shown here is derived from an EMBL/GenBank/DDBJ whole genome shotgun (WGS) entry which is preliminary data.</text>
</comment>
<evidence type="ECO:0000256" key="1">
    <source>
        <dbReference type="ARBA" id="ARBA00022842"/>
    </source>
</evidence>
<dbReference type="STRING" id="1802056.A2954_04080"/>
<dbReference type="EMBL" id="MGAG01000003">
    <property type="protein sequence ID" value="OGK42165.1"/>
    <property type="molecule type" value="Genomic_DNA"/>
</dbReference>
<dbReference type="EC" id="4.1.1.31" evidence="4"/>
<sequence>MRKIPSSMASQHPDNASVPFWSKNSFISNSDEIKESFICFSDLGIDEYIWDWEGKFVDEAVVDKLLHDYYNYFSRYPLGKEKFLTFRIPNPRVEKQFRLARAFMVAITNSQLMQNLGFEDYPIFEMILPLTESAEELINIQEAFRQLVNNNHPLLKMKDSIQQIELIPLVEQVDKIMNTGQMIKKYITLHKKVFGKKPSYLRPFLARSDPALNSGLVPTMLAIKVALSDISRIQENEEIKLYPILGTGSLPFRGGVTPDLISQTIKEYSGASTLVIQSGFRYDYPKSKVKQAIKLLKTKLQKTKAETLNNKEVTAIQKIIPLFEYSYKKTVEKLAPMINKLAPEFPNRRERMQQIGLFGYSRSVGSVKLPRAITFTGLLYSLGIPPEIIATGRGIRAAQKQRLWPEVSHMYKNLKNDLIRAGYFLNKANIEKLAKKIKVMEEIKDDINVLEETFSIELGPKNSLHLEHHDLANKVRERLMSKKKLSNLITRGGLIRKSLG</sequence>
<dbReference type="Pfam" id="PF14010">
    <property type="entry name" value="PEPcase_2"/>
    <property type="match status" value="1"/>
</dbReference>
<evidence type="ECO:0000256" key="3">
    <source>
        <dbReference type="ARBA" id="ARBA00023300"/>
    </source>
</evidence>
<evidence type="ECO:0000313" key="6">
    <source>
        <dbReference type="Proteomes" id="UP000177698"/>
    </source>
</evidence>
<protein>
    <recommendedName>
        <fullName evidence="4">Phosphoenolpyruvate carboxylase</fullName>
        <ecNumber evidence="4">4.1.1.31</ecNumber>
    </recommendedName>
</protein>
<dbReference type="NCBIfam" id="TIGR02751">
    <property type="entry name" value="PEPCase_arch"/>
    <property type="match status" value="1"/>
</dbReference>
<dbReference type="GO" id="GO:0006099">
    <property type="term" value="P:tricarboxylic acid cycle"/>
    <property type="evidence" value="ECO:0007669"/>
    <property type="project" value="InterPro"/>
</dbReference>
<dbReference type="Proteomes" id="UP000177698">
    <property type="component" value="Unassembled WGS sequence"/>
</dbReference>
<keyword evidence="1" id="KW-0460">Magnesium</keyword>
<dbReference type="AlphaFoldDB" id="A0A1F7IFN3"/>
<evidence type="ECO:0000256" key="2">
    <source>
        <dbReference type="ARBA" id="ARBA00023239"/>
    </source>
</evidence>
<reference evidence="5 6" key="1">
    <citation type="journal article" date="2016" name="Nat. Commun.">
        <title>Thousands of microbial genomes shed light on interconnected biogeochemical processes in an aquifer system.</title>
        <authorList>
            <person name="Anantharaman K."/>
            <person name="Brown C.T."/>
            <person name="Hug L.A."/>
            <person name="Sharon I."/>
            <person name="Castelle C.J."/>
            <person name="Probst A.J."/>
            <person name="Thomas B.C."/>
            <person name="Singh A."/>
            <person name="Wilkins M.J."/>
            <person name="Karaoz U."/>
            <person name="Brodie E.L."/>
            <person name="Williams K.H."/>
            <person name="Hubbard S.S."/>
            <person name="Banfield J.F."/>
        </authorList>
    </citation>
    <scope>NUCLEOTIDE SEQUENCE [LARGE SCALE GENOMIC DNA]</scope>
</reference>
<keyword evidence="5" id="KW-0670">Pyruvate</keyword>
<dbReference type="HAMAP" id="MF_01904">
    <property type="entry name" value="PEPcase_type2"/>
    <property type="match status" value="1"/>
</dbReference>